<comment type="caution">
    <text evidence="1">The sequence shown here is derived from an EMBL/GenBank/DDBJ whole genome shotgun (WGS) entry which is preliminary data.</text>
</comment>
<dbReference type="EMBL" id="BKCJ010255018">
    <property type="protein sequence ID" value="GEZ23162.1"/>
    <property type="molecule type" value="Genomic_DNA"/>
</dbReference>
<organism evidence="1">
    <name type="scientific">Tanacetum cinerariifolium</name>
    <name type="common">Dalmatian daisy</name>
    <name type="synonym">Chrysanthemum cinerariifolium</name>
    <dbReference type="NCBI Taxonomy" id="118510"/>
    <lineage>
        <taxon>Eukaryota</taxon>
        <taxon>Viridiplantae</taxon>
        <taxon>Streptophyta</taxon>
        <taxon>Embryophyta</taxon>
        <taxon>Tracheophyta</taxon>
        <taxon>Spermatophyta</taxon>
        <taxon>Magnoliopsida</taxon>
        <taxon>eudicotyledons</taxon>
        <taxon>Gunneridae</taxon>
        <taxon>Pentapetalae</taxon>
        <taxon>asterids</taxon>
        <taxon>campanulids</taxon>
        <taxon>Asterales</taxon>
        <taxon>Asteraceae</taxon>
        <taxon>Asteroideae</taxon>
        <taxon>Anthemideae</taxon>
        <taxon>Anthemidinae</taxon>
        <taxon>Tanacetum</taxon>
    </lineage>
</organism>
<proteinExistence type="predicted"/>
<evidence type="ECO:0000313" key="1">
    <source>
        <dbReference type="EMBL" id="GEZ23162.1"/>
    </source>
</evidence>
<gene>
    <name evidence="1" type="ORF">Tci_495135</name>
</gene>
<name>A0A699I5A6_TANCI</name>
<reference evidence="1" key="1">
    <citation type="journal article" date="2019" name="Sci. Rep.">
        <title>Draft genome of Tanacetum cinerariifolium, the natural source of mosquito coil.</title>
        <authorList>
            <person name="Yamashiro T."/>
            <person name="Shiraishi A."/>
            <person name="Satake H."/>
            <person name="Nakayama K."/>
        </authorList>
    </citation>
    <scope>NUCLEOTIDE SEQUENCE</scope>
</reference>
<sequence>MVDKWGGRKNYHLGRASRKKICTFYPESYDAEDEMLDKGDNWGIDPLEFISRVNSSFKNHMKVDGRTKKVLFHSWMNGSWNKRRMDNNILSNKEWKESDYRNPLNTTTDSFFKAHDEHNIKEGNELRKMKRK</sequence>
<protein>
    <submittedName>
        <fullName evidence="1">Uncharacterized protein</fullName>
    </submittedName>
</protein>
<dbReference type="AlphaFoldDB" id="A0A699I5A6"/>
<accession>A0A699I5A6</accession>